<keyword evidence="6" id="KW-1185">Reference proteome</keyword>
<keyword evidence="2 3" id="KW-0802">TPR repeat</keyword>
<dbReference type="InterPro" id="IPR011990">
    <property type="entry name" value="TPR-like_helical_dom_sf"/>
</dbReference>
<sequence length="602" mass="67869">MVPITHSSGVELNVHLNLTEKLTRQEQKLNRLSQYVEQYPSGWKKRLELANLLSVMGNWDGAVEEYRQVIQRQPQLIDVWLKLGKLLQLMGREAEAIAVYQNALPLSDNEATAQYINGAMSTTGCAYALCQGDSKKAITALETATNLQPDNAAYWLVLGQLQMGRENPVGALSAFDMILSLNPDDIVALIHSYDALMAVGHLQEAQRRLDKLIVLAPDDFRVIQRQLHLRCAMRLVSGKEGKETKKMITSALRQYPHGAEAHKSLAYYHLFRGDWPEGVEVLAEFTAQHPNHPHGWYYYGRCLFETGEYEKAAEMMGKAYHLYPDECEIYRGLCEILSVQPLPLPLSCVSEAARSAERGVRDEGRGVKDDERGVRDDERGVRGEGRRVKDDERGVRDDERRVRDDEGGVRGDESKMNLASIVEEMLERFPQRWSVWATAGRVLVQSLKEVERGCQVSEEGTKLQPQLADAWFCHGRVLALALKHQEAVEALEKGWHILPGGNYLQSVPAAVWLGESYRELRDDGASKGWWEAACEGSQKLRAFNPTMADYWLGRALVGLGDKLGAIEAYESALSQELLYPTRGEVEKNIRRLKDRRYKGYGG</sequence>
<protein>
    <submittedName>
        <fullName evidence="5">Tetratricopeptide repeat protein</fullName>
    </submittedName>
</protein>
<dbReference type="AlphaFoldDB" id="A0AAE3GUF6"/>
<proteinExistence type="predicted"/>
<comment type="caution">
    <text evidence="5">The sequence shown here is derived from an EMBL/GenBank/DDBJ whole genome shotgun (WGS) entry which is preliminary data.</text>
</comment>
<dbReference type="EMBL" id="JAMZMM010000228">
    <property type="protein sequence ID" value="MCP2730669.1"/>
    <property type="molecule type" value="Genomic_DNA"/>
</dbReference>
<organism evidence="5 6">
    <name type="scientific">Limnofasciculus baicalensis BBK-W-15</name>
    <dbReference type="NCBI Taxonomy" id="2699891"/>
    <lineage>
        <taxon>Bacteria</taxon>
        <taxon>Bacillati</taxon>
        <taxon>Cyanobacteriota</taxon>
        <taxon>Cyanophyceae</taxon>
        <taxon>Coleofasciculales</taxon>
        <taxon>Coleofasciculaceae</taxon>
        <taxon>Limnofasciculus</taxon>
        <taxon>Limnofasciculus baicalensis</taxon>
    </lineage>
</organism>
<evidence type="ECO:0000256" key="3">
    <source>
        <dbReference type="PROSITE-ProRule" id="PRU00339"/>
    </source>
</evidence>
<dbReference type="InterPro" id="IPR051685">
    <property type="entry name" value="Ycf3/AcsC/BcsC/TPR_MFPF"/>
</dbReference>
<feature type="repeat" description="TPR" evidence="3">
    <location>
        <begin position="77"/>
        <end position="110"/>
    </location>
</feature>
<dbReference type="SMART" id="SM00028">
    <property type="entry name" value="TPR"/>
    <property type="match status" value="7"/>
</dbReference>
<evidence type="ECO:0000256" key="2">
    <source>
        <dbReference type="ARBA" id="ARBA00022803"/>
    </source>
</evidence>
<dbReference type="Gene3D" id="1.25.40.10">
    <property type="entry name" value="Tetratricopeptide repeat domain"/>
    <property type="match status" value="3"/>
</dbReference>
<dbReference type="InterPro" id="IPR019734">
    <property type="entry name" value="TPR_rpt"/>
</dbReference>
<feature type="repeat" description="TPR" evidence="3">
    <location>
        <begin position="293"/>
        <end position="326"/>
    </location>
</feature>
<feature type="repeat" description="TPR" evidence="3">
    <location>
        <begin position="152"/>
        <end position="185"/>
    </location>
</feature>
<dbReference type="Pfam" id="PF13432">
    <property type="entry name" value="TPR_16"/>
    <property type="match status" value="3"/>
</dbReference>
<evidence type="ECO:0000313" key="5">
    <source>
        <dbReference type="EMBL" id="MCP2730669.1"/>
    </source>
</evidence>
<accession>A0AAE3GUF6</accession>
<evidence type="ECO:0000256" key="1">
    <source>
        <dbReference type="ARBA" id="ARBA00022737"/>
    </source>
</evidence>
<evidence type="ECO:0000256" key="4">
    <source>
        <dbReference type="SAM" id="MobiDB-lite"/>
    </source>
</evidence>
<dbReference type="Proteomes" id="UP001204953">
    <property type="component" value="Unassembled WGS sequence"/>
</dbReference>
<reference evidence="5" key="1">
    <citation type="submission" date="2022-06" db="EMBL/GenBank/DDBJ databases">
        <title>New cyanobacteria of genus Symplocastrum in benthos of Lake Baikal.</title>
        <authorList>
            <person name="Sorokovikova E."/>
            <person name="Tikhonova I."/>
            <person name="Krasnopeev A."/>
            <person name="Evseev P."/>
            <person name="Gladkikh A."/>
            <person name="Belykh O."/>
        </authorList>
    </citation>
    <scope>NUCLEOTIDE SEQUENCE</scope>
    <source>
        <strain evidence="5">BBK-W-15</strain>
    </source>
</reference>
<dbReference type="PANTHER" id="PTHR44943:SF8">
    <property type="entry name" value="TPR REPEAT-CONTAINING PROTEIN MJ0263"/>
    <property type="match status" value="1"/>
</dbReference>
<dbReference type="PANTHER" id="PTHR44943">
    <property type="entry name" value="CELLULOSE SYNTHASE OPERON PROTEIN C"/>
    <property type="match status" value="1"/>
</dbReference>
<feature type="region of interest" description="Disordered" evidence="4">
    <location>
        <begin position="359"/>
        <end position="411"/>
    </location>
</feature>
<gene>
    <name evidence="5" type="ORF">NJ959_19765</name>
</gene>
<name>A0AAE3GUF6_9CYAN</name>
<evidence type="ECO:0000313" key="6">
    <source>
        <dbReference type="Proteomes" id="UP001204953"/>
    </source>
</evidence>
<dbReference type="SUPFAM" id="SSF48452">
    <property type="entry name" value="TPR-like"/>
    <property type="match status" value="3"/>
</dbReference>
<dbReference type="PROSITE" id="PS50005">
    <property type="entry name" value="TPR"/>
    <property type="match status" value="3"/>
</dbReference>
<keyword evidence="1" id="KW-0677">Repeat</keyword>